<name>A0A2D3V0Z8_9PEZI</name>
<dbReference type="GeneID" id="35597210"/>
<dbReference type="PANTHER" id="PTHR38790">
    <property type="entry name" value="2EXR DOMAIN-CONTAINING PROTEIN-RELATED"/>
    <property type="match status" value="1"/>
</dbReference>
<reference evidence="1 2" key="1">
    <citation type="submission" date="2016-03" db="EMBL/GenBank/DDBJ databases">
        <authorList>
            <person name="Ploux O."/>
        </authorList>
    </citation>
    <scope>NUCLEOTIDE SEQUENCE [LARGE SCALE GENOMIC DNA]</scope>
    <source>
        <strain evidence="1 2">URUG2</strain>
    </source>
</reference>
<accession>A0A2D3V0Z8</accession>
<proteinExistence type="predicted"/>
<dbReference type="PANTHER" id="PTHR38790:SF4">
    <property type="entry name" value="2EXR DOMAIN-CONTAINING PROTEIN"/>
    <property type="match status" value="1"/>
</dbReference>
<dbReference type="OrthoDB" id="3905718at2759"/>
<gene>
    <name evidence="1" type="ORF">RCC_01985</name>
</gene>
<protein>
    <recommendedName>
        <fullName evidence="3">F-box domain-containing protein</fullName>
    </recommendedName>
</protein>
<evidence type="ECO:0008006" key="3">
    <source>
        <dbReference type="Google" id="ProtNLM"/>
    </source>
</evidence>
<dbReference type="EMBL" id="FJUY01000002">
    <property type="protein sequence ID" value="CZT16144.1"/>
    <property type="molecule type" value="Genomic_DNA"/>
</dbReference>
<keyword evidence="2" id="KW-1185">Reference proteome</keyword>
<dbReference type="Proteomes" id="UP000225277">
    <property type="component" value="Unassembled WGS sequence"/>
</dbReference>
<dbReference type="RefSeq" id="XP_023623037.1">
    <property type="nucleotide sequence ID" value="XM_023767269.1"/>
</dbReference>
<sequence>MTNQTAQNNNQGDDGESWEVLLMPDARDANVNPKSPYIDFQLNTWLGRLSLVVRSRSTIESDVSRSIVKKSRTHLHLQEQSSLFQLPAEIRLIIYELIFEVEAADHGIKLRRPVPHERNRSILAPLATCHRFHDEAESVFWSINRIYIDDVALLKSISKQARDGMTMLTVPAKDGSSLLAMLQDIHQAPNLKSLWIVRPLNVRFINHQEWAVMAHQIILEIKKMAVLKEVKFITPECNDLKDYEAIRKQKLDEIDARICAAALQSVAVGVSKSSSSNGVCEIDRPGQKC</sequence>
<evidence type="ECO:0000313" key="2">
    <source>
        <dbReference type="Proteomes" id="UP000225277"/>
    </source>
</evidence>
<dbReference type="AlphaFoldDB" id="A0A2D3V0Z8"/>
<organism evidence="1 2">
    <name type="scientific">Ramularia collo-cygni</name>
    <dbReference type="NCBI Taxonomy" id="112498"/>
    <lineage>
        <taxon>Eukaryota</taxon>
        <taxon>Fungi</taxon>
        <taxon>Dikarya</taxon>
        <taxon>Ascomycota</taxon>
        <taxon>Pezizomycotina</taxon>
        <taxon>Dothideomycetes</taxon>
        <taxon>Dothideomycetidae</taxon>
        <taxon>Mycosphaerellales</taxon>
        <taxon>Mycosphaerellaceae</taxon>
        <taxon>Ramularia</taxon>
    </lineage>
</organism>
<evidence type="ECO:0000313" key="1">
    <source>
        <dbReference type="EMBL" id="CZT16144.1"/>
    </source>
</evidence>